<dbReference type="Proteomes" id="UP000216498">
    <property type="component" value="Unassembled WGS sequence"/>
</dbReference>
<dbReference type="InterPro" id="IPR050834">
    <property type="entry name" value="Glycosyltransf_2"/>
</dbReference>
<dbReference type="GO" id="GO:0016740">
    <property type="term" value="F:transferase activity"/>
    <property type="evidence" value="ECO:0007669"/>
    <property type="project" value="UniProtKB-KW"/>
</dbReference>
<accession>A0A265NAB0</accession>
<evidence type="ECO:0000313" key="2">
    <source>
        <dbReference type="EMBL" id="OZU88933.1"/>
    </source>
</evidence>
<reference evidence="2 3" key="1">
    <citation type="submission" date="2017-08" db="EMBL/GenBank/DDBJ databases">
        <title>Virgibacillus indicus sp. nov. and Virgibacillus profoundi sp. nov, two moderately halophilic bacteria isolated from marine sediment by using the Microfluidic Streak Plate.</title>
        <authorList>
            <person name="Xu B."/>
            <person name="Hu B."/>
            <person name="Wang J."/>
            <person name="Zhu Y."/>
            <person name="Huang L."/>
            <person name="Du W."/>
            <person name="Huang Y."/>
        </authorList>
    </citation>
    <scope>NUCLEOTIDE SEQUENCE [LARGE SCALE GENOMIC DNA]</scope>
    <source>
        <strain evidence="2 3">IO3-P2-C2</strain>
    </source>
</reference>
<gene>
    <name evidence="2" type="ORF">CIL03_07885</name>
</gene>
<feature type="domain" description="Glycosyltransferase 2-like" evidence="1">
    <location>
        <begin position="202"/>
        <end position="310"/>
    </location>
</feature>
<sequence>MKDITVILVHYSNQPILNKALTSLKQIGSRLEKVIVIQERQIPLGSTDGCEWLEGFESIIADHSDIGITLNNIIQQITSKYVLFLEKTDYLSSYDVIDSMLPSDQRPILGTTYYNQNIAIQRPFLVLTSYLQKGNLLPDYEVPFKESLLSAWLSSIDNSNKTFKNGFVRQLGKNSSINTLKRNEFIQKYQLEKVKTNHPSLSVIISNYNMEKYVGTAITSCLLQNEQLEQILIMDDGSTDNSLEKLRRWNNEERIMVLNKKNEGKARALNDLLPHVTSDFILELDADDWLDPDAVSIIKKHLSVLPDDASVLYGNFRKWKQLGTDVAFKGIAKGTVINGKRDLLTYRFPLCPRIYRTVSLKSAGGFPVSEFEDGRLYEDVSVLHRLLKKGSRLLYRDFTVYNVREHKESITKSHPANWNDFLKTLK</sequence>
<organism evidence="2 3">
    <name type="scientific">Virgibacillus indicus</name>
    <dbReference type="NCBI Taxonomy" id="2024554"/>
    <lineage>
        <taxon>Bacteria</taxon>
        <taxon>Bacillati</taxon>
        <taxon>Bacillota</taxon>
        <taxon>Bacilli</taxon>
        <taxon>Bacillales</taxon>
        <taxon>Bacillaceae</taxon>
        <taxon>Virgibacillus</taxon>
    </lineage>
</organism>
<dbReference type="InterPro" id="IPR001173">
    <property type="entry name" value="Glyco_trans_2-like"/>
</dbReference>
<dbReference type="PANTHER" id="PTHR43685:SF2">
    <property type="entry name" value="GLYCOSYLTRANSFERASE 2-LIKE DOMAIN-CONTAINING PROTEIN"/>
    <property type="match status" value="1"/>
</dbReference>
<keyword evidence="3" id="KW-1185">Reference proteome</keyword>
<dbReference type="EMBL" id="NPMS01000003">
    <property type="protein sequence ID" value="OZU88933.1"/>
    <property type="molecule type" value="Genomic_DNA"/>
</dbReference>
<evidence type="ECO:0000259" key="1">
    <source>
        <dbReference type="Pfam" id="PF00535"/>
    </source>
</evidence>
<dbReference type="SUPFAM" id="SSF53448">
    <property type="entry name" value="Nucleotide-diphospho-sugar transferases"/>
    <property type="match status" value="1"/>
</dbReference>
<dbReference type="Gene3D" id="3.90.550.10">
    <property type="entry name" value="Spore Coat Polysaccharide Biosynthesis Protein SpsA, Chain A"/>
    <property type="match status" value="1"/>
</dbReference>
<dbReference type="AlphaFoldDB" id="A0A265NAB0"/>
<proteinExistence type="predicted"/>
<evidence type="ECO:0000313" key="3">
    <source>
        <dbReference type="Proteomes" id="UP000216498"/>
    </source>
</evidence>
<keyword evidence="2" id="KW-0808">Transferase</keyword>
<dbReference type="CDD" id="cd00761">
    <property type="entry name" value="Glyco_tranf_GTA_type"/>
    <property type="match status" value="1"/>
</dbReference>
<dbReference type="OrthoDB" id="396512at2"/>
<comment type="caution">
    <text evidence="2">The sequence shown here is derived from an EMBL/GenBank/DDBJ whole genome shotgun (WGS) entry which is preliminary data.</text>
</comment>
<dbReference type="PANTHER" id="PTHR43685">
    <property type="entry name" value="GLYCOSYLTRANSFERASE"/>
    <property type="match status" value="1"/>
</dbReference>
<dbReference type="Pfam" id="PF00535">
    <property type="entry name" value="Glycos_transf_2"/>
    <property type="match status" value="1"/>
</dbReference>
<dbReference type="InterPro" id="IPR029044">
    <property type="entry name" value="Nucleotide-diphossugar_trans"/>
</dbReference>
<name>A0A265NAB0_9BACI</name>
<protein>
    <submittedName>
        <fullName evidence="2">Glycosyl transferase family 2</fullName>
    </submittedName>
</protein>